<dbReference type="EMBL" id="JAPCID010000003">
    <property type="protein sequence ID" value="MDA0136412.1"/>
    <property type="molecule type" value="Genomic_DNA"/>
</dbReference>
<dbReference type="RefSeq" id="WP_270006166.1">
    <property type="nucleotide sequence ID" value="NZ_JAPCID010000003.1"/>
</dbReference>
<feature type="domain" description="HTH cro/C1-type" evidence="2">
    <location>
        <begin position="14"/>
        <end position="68"/>
    </location>
</feature>
<organism evidence="3 4">
    <name type="scientific">Solirubrobacter deserti</name>
    <dbReference type="NCBI Taxonomy" id="2282478"/>
    <lineage>
        <taxon>Bacteria</taxon>
        <taxon>Bacillati</taxon>
        <taxon>Actinomycetota</taxon>
        <taxon>Thermoleophilia</taxon>
        <taxon>Solirubrobacterales</taxon>
        <taxon>Solirubrobacteraceae</taxon>
        <taxon>Solirubrobacter</taxon>
    </lineage>
</organism>
<sequence>MEASQTEPHFGEIIKRLRQEAGLSQAGLAAAVGIHTRQITRYENGEQQPVLGVAQRLAQALGVSLDELAGAPGDRIKLEGTWWAAWQTFNDGQEVIATQPVGLSQHGSTIQIEALERSTENERGGYLWRGELRLWDGQILMGYYAAADGNVRSKGTMYFVLHAQGEHAHGRWVGLSYDGPVVSGRAALARTREEAQGVVRERTERAAT</sequence>
<gene>
    <name evidence="3" type="ORF">OJ962_02810</name>
</gene>
<dbReference type="Gene3D" id="1.10.260.40">
    <property type="entry name" value="lambda repressor-like DNA-binding domains"/>
    <property type="match status" value="1"/>
</dbReference>
<name>A0ABT4RD17_9ACTN</name>
<dbReference type="InterPro" id="IPR010982">
    <property type="entry name" value="Lambda_DNA-bd_dom_sf"/>
</dbReference>
<dbReference type="InterPro" id="IPR001387">
    <property type="entry name" value="Cro/C1-type_HTH"/>
</dbReference>
<keyword evidence="1" id="KW-0238">DNA-binding</keyword>
<dbReference type="Proteomes" id="UP001147700">
    <property type="component" value="Unassembled WGS sequence"/>
</dbReference>
<evidence type="ECO:0000256" key="1">
    <source>
        <dbReference type="ARBA" id="ARBA00023125"/>
    </source>
</evidence>
<accession>A0ABT4RD17</accession>
<evidence type="ECO:0000313" key="3">
    <source>
        <dbReference type="EMBL" id="MDA0136412.1"/>
    </source>
</evidence>
<dbReference type="PANTHER" id="PTHR46558:SF11">
    <property type="entry name" value="HTH-TYPE TRANSCRIPTIONAL REGULATOR XRE"/>
    <property type="match status" value="1"/>
</dbReference>
<comment type="caution">
    <text evidence="3">The sequence shown here is derived from an EMBL/GenBank/DDBJ whole genome shotgun (WGS) entry which is preliminary data.</text>
</comment>
<evidence type="ECO:0000259" key="2">
    <source>
        <dbReference type="PROSITE" id="PS50943"/>
    </source>
</evidence>
<dbReference type="PROSITE" id="PS50943">
    <property type="entry name" value="HTH_CROC1"/>
    <property type="match status" value="1"/>
</dbReference>
<dbReference type="Pfam" id="PF01381">
    <property type="entry name" value="HTH_3"/>
    <property type="match status" value="1"/>
</dbReference>
<keyword evidence="4" id="KW-1185">Reference proteome</keyword>
<dbReference type="CDD" id="cd00093">
    <property type="entry name" value="HTH_XRE"/>
    <property type="match status" value="1"/>
</dbReference>
<reference evidence="3" key="1">
    <citation type="submission" date="2022-10" db="EMBL/GenBank/DDBJ databases">
        <title>The WGS of Solirubrobacter sp. CPCC 204708.</title>
        <authorList>
            <person name="Jiang Z."/>
        </authorList>
    </citation>
    <scope>NUCLEOTIDE SEQUENCE</scope>
    <source>
        <strain evidence="3">CPCC 204708</strain>
    </source>
</reference>
<dbReference type="SMART" id="SM00530">
    <property type="entry name" value="HTH_XRE"/>
    <property type="match status" value="1"/>
</dbReference>
<protein>
    <submittedName>
        <fullName evidence="3">Helix-turn-helix domain-containing protein</fullName>
    </submittedName>
</protein>
<proteinExistence type="predicted"/>
<evidence type="ECO:0000313" key="4">
    <source>
        <dbReference type="Proteomes" id="UP001147700"/>
    </source>
</evidence>
<dbReference type="PANTHER" id="PTHR46558">
    <property type="entry name" value="TRACRIPTIONAL REGULATORY PROTEIN-RELATED-RELATED"/>
    <property type="match status" value="1"/>
</dbReference>
<dbReference type="SUPFAM" id="SSF47413">
    <property type="entry name" value="lambda repressor-like DNA-binding domains"/>
    <property type="match status" value="1"/>
</dbReference>